<evidence type="ECO:0000259" key="1">
    <source>
        <dbReference type="Pfam" id="PF00582"/>
    </source>
</evidence>
<accession>A0A2Z3GKG3</accession>
<sequence>MALNFVVLTDFSPAGARAQAYAAALAAPVGAVLHLVHIASPMPVTTLEYGLSLPALDGGYVREIRHSLAQDAARLPVPATAEVVENDWYAAVVQALAAYRPALLISGLTATHGRFDEWFSNRTLPLAHNTGYPLLLVPEHLPAAAVHPPRRLALAVRDQPFALAPPAAALAPLLAALGTAVLPITVLPAAEAGAGQRGWRAVQHCGLAAALPPGGLHRVVGPAPAAGIQQAVAELSADVLALLDSGHGWMNMLFGGSVLSEVLRHTQVPVLLLATQELPSE</sequence>
<reference evidence="3" key="1">
    <citation type="submission" date="2018-04" db="EMBL/GenBank/DDBJ databases">
        <title>Complete genome of Antarctic heterotrophic bacterium Hymenobacter nivis.</title>
        <authorList>
            <person name="Terashima M."/>
        </authorList>
    </citation>
    <scope>NUCLEOTIDE SEQUENCE [LARGE SCALE GENOMIC DNA]</scope>
    <source>
        <strain evidence="3">NBRC 111535</strain>
    </source>
</reference>
<feature type="domain" description="UspA" evidence="1">
    <location>
        <begin position="217"/>
        <end position="272"/>
    </location>
</feature>
<organism evidence="2 3">
    <name type="scientific">Hymenobacter nivis</name>
    <dbReference type="NCBI Taxonomy" id="1850093"/>
    <lineage>
        <taxon>Bacteria</taxon>
        <taxon>Pseudomonadati</taxon>
        <taxon>Bacteroidota</taxon>
        <taxon>Cytophagia</taxon>
        <taxon>Cytophagales</taxon>
        <taxon>Hymenobacteraceae</taxon>
        <taxon>Hymenobacter</taxon>
    </lineage>
</organism>
<evidence type="ECO:0000313" key="2">
    <source>
        <dbReference type="EMBL" id="AWM31626.1"/>
    </source>
</evidence>
<proteinExistence type="predicted"/>
<protein>
    <recommendedName>
        <fullName evidence="1">UspA domain-containing protein</fullName>
    </recommendedName>
</protein>
<dbReference type="Gene3D" id="3.40.50.620">
    <property type="entry name" value="HUPs"/>
    <property type="match status" value="2"/>
</dbReference>
<feature type="domain" description="UspA" evidence="1">
    <location>
        <begin position="4"/>
        <end position="105"/>
    </location>
</feature>
<dbReference type="Pfam" id="PF00582">
    <property type="entry name" value="Usp"/>
    <property type="match status" value="2"/>
</dbReference>
<dbReference type="EMBL" id="CP029145">
    <property type="protein sequence ID" value="AWM31626.1"/>
    <property type="molecule type" value="Genomic_DNA"/>
</dbReference>
<dbReference type="RefSeq" id="WP_109652580.1">
    <property type="nucleotide sequence ID" value="NZ_CP029145.1"/>
</dbReference>
<evidence type="ECO:0000313" key="3">
    <source>
        <dbReference type="Proteomes" id="UP000245999"/>
    </source>
</evidence>
<dbReference type="AlphaFoldDB" id="A0A2Z3GKG3"/>
<dbReference type="Proteomes" id="UP000245999">
    <property type="component" value="Chromosome"/>
</dbReference>
<dbReference type="InterPro" id="IPR006016">
    <property type="entry name" value="UspA"/>
</dbReference>
<dbReference type="KEGG" id="hnv:DDQ68_01765"/>
<gene>
    <name evidence="2" type="ORF">DDQ68_01765</name>
</gene>
<dbReference type="InterPro" id="IPR014729">
    <property type="entry name" value="Rossmann-like_a/b/a_fold"/>
</dbReference>
<name>A0A2Z3GKG3_9BACT</name>
<dbReference type="SUPFAM" id="SSF52402">
    <property type="entry name" value="Adenine nucleotide alpha hydrolases-like"/>
    <property type="match status" value="2"/>
</dbReference>
<keyword evidence="3" id="KW-1185">Reference proteome</keyword>
<dbReference type="OrthoDB" id="878074at2"/>